<dbReference type="Proteomes" id="UP000288716">
    <property type="component" value="Unassembled WGS sequence"/>
</dbReference>
<reference evidence="1 2" key="1">
    <citation type="journal article" date="2018" name="Gigascience">
        <title>Genomes of trombidid mites reveal novel predicted allergens and laterally-transferred genes associated with secondary metabolism.</title>
        <authorList>
            <person name="Dong X."/>
            <person name="Chaisiri K."/>
            <person name="Xia D."/>
            <person name="Armstrong S.D."/>
            <person name="Fang Y."/>
            <person name="Donnelly M.J."/>
            <person name="Kadowaki T."/>
            <person name="McGarry J.W."/>
            <person name="Darby A.C."/>
            <person name="Makepeace B.L."/>
        </authorList>
    </citation>
    <scope>NUCLEOTIDE SEQUENCE [LARGE SCALE GENOMIC DNA]</scope>
    <source>
        <strain evidence="1">UoL-UT</strain>
    </source>
</reference>
<organism evidence="1 2">
    <name type="scientific">Leptotrombidium deliense</name>
    <dbReference type="NCBI Taxonomy" id="299467"/>
    <lineage>
        <taxon>Eukaryota</taxon>
        <taxon>Metazoa</taxon>
        <taxon>Ecdysozoa</taxon>
        <taxon>Arthropoda</taxon>
        <taxon>Chelicerata</taxon>
        <taxon>Arachnida</taxon>
        <taxon>Acari</taxon>
        <taxon>Acariformes</taxon>
        <taxon>Trombidiformes</taxon>
        <taxon>Prostigmata</taxon>
        <taxon>Anystina</taxon>
        <taxon>Parasitengona</taxon>
        <taxon>Trombiculoidea</taxon>
        <taxon>Trombiculidae</taxon>
        <taxon>Leptotrombidium</taxon>
    </lineage>
</organism>
<accession>A0A443S268</accession>
<dbReference type="VEuPathDB" id="VectorBase:LDEU010412"/>
<sequence length="89" mass="10165">MFVQEKDSVEGLYSLQKRPFCNAFSGCGRKRASFSSNVDNSDIAANDALMQFGRKVIQEARNWEILTNQLSSNEATEFPRLNLKIKQEF</sequence>
<dbReference type="AlphaFoldDB" id="A0A443S268"/>
<dbReference type="EMBL" id="NCKV01011474">
    <property type="protein sequence ID" value="RWS21628.1"/>
    <property type="molecule type" value="Genomic_DNA"/>
</dbReference>
<dbReference type="Pfam" id="PF11105">
    <property type="entry name" value="CCAP"/>
    <property type="match status" value="1"/>
</dbReference>
<name>A0A443S268_9ACAR</name>
<dbReference type="InterPro" id="IPR024276">
    <property type="entry name" value="CCAP"/>
</dbReference>
<keyword evidence="2" id="KW-1185">Reference proteome</keyword>
<dbReference type="OrthoDB" id="6513218at2759"/>
<evidence type="ECO:0000313" key="1">
    <source>
        <dbReference type="EMBL" id="RWS21628.1"/>
    </source>
</evidence>
<comment type="caution">
    <text evidence="1">The sequence shown here is derived from an EMBL/GenBank/DDBJ whole genome shotgun (WGS) entry which is preliminary data.</text>
</comment>
<proteinExistence type="predicted"/>
<protein>
    <submittedName>
        <fullName evidence="1">Uncharacterized protein</fullName>
    </submittedName>
</protein>
<evidence type="ECO:0000313" key="2">
    <source>
        <dbReference type="Proteomes" id="UP000288716"/>
    </source>
</evidence>
<gene>
    <name evidence="1" type="ORF">B4U80_10557</name>
</gene>